<dbReference type="PROSITE" id="PS50294">
    <property type="entry name" value="WD_REPEATS_REGION"/>
    <property type="match status" value="5"/>
</dbReference>
<feature type="repeat" description="WD" evidence="7">
    <location>
        <begin position="306"/>
        <end position="347"/>
    </location>
</feature>
<feature type="compositionally biased region" description="Low complexity" evidence="8">
    <location>
        <begin position="141"/>
        <end position="160"/>
    </location>
</feature>
<dbReference type="Gene3D" id="2.130.10.10">
    <property type="entry name" value="YVTN repeat-like/Quinoprotein amine dehydrogenase"/>
    <property type="match status" value="1"/>
</dbReference>
<evidence type="ECO:0000256" key="4">
    <source>
        <dbReference type="ARBA" id="ARBA00038415"/>
    </source>
</evidence>
<feature type="compositionally biased region" description="Basic residues" evidence="8">
    <location>
        <begin position="161"/>
        <end position="171"/>
    </location>
</feature>
<evidence type="ECO:0000256" key="7">
    <source>
        <dbReference type="PROSITE-ProRule" id="PRU00221"/>
    </source>
</evidence>
<dbReference type="InterPro" id="IPR020472">
    <property type="entry name" value="WD40_PAC1"/>
</dbReference>
<evidence type="ECO:0000259" key="9">
    <source>
        <dbReference type="Pfam" id="PF25175"/>
    </source>
</evidence>
<keyword evidence="2" id="KW-0677">Repeat</keyword>
<evidence type="ECO:0000256" key="5">
    <source>
        <dbReference type="ARBA" id="ARBA00039789"/>
    </source>
</evidence>
<keyword evidence="11" id="KW-1185">Reference proteome</keyword>
<sequence>MASQYPVEAQKLCYRTRKTIASSMSRKPLLKKPAPAMDAADDAARPATRSKRRKTHTDDSSQPPRSPTPGASPSPSPCPFPSGRTRSGPPPPLPRKPRDSAEPDDDDDDDDDVSTSPIAAAAAAAPTTKYSLRSRPRQDSRSPSTSASSSRSASPTSGLRTRTRTTHRRHSSSSTPSDRTRTRTTKSYSPPREPSKPNYKPVLALHGHTGPVSQVRISPNGKFVASASADGSVKLWDAMTGAHMDTLIGHMAGVSCLAWTPDSNILASGSDDKAIRLWDRVTGRPKTMSKKSAAAAAAAGHGMAALRGHHNYIHCLAFSPKGNILASGSYDEAVFLWDVRAGRLMRSLPAHSDPVAGIDFCRDGTLVVSCSTDGLIRVWDTSTGQCLRTLVHEDNPAVTNVCFSPNGRFVLAFNLDNCIRLWDYVAGTVKKTYQGHRNEKFAIGGCFGVLDGEPFVASASEDGDVVLWHVKSKEILQRVPTGHRGVCFWVDVNGETMASAGQDHSVRLYRHVGGDVGAGQGRFGSIQQMEVQLRSRPPGAEEDDELQEA</sequence>
<proteinExistence type="inferred from homology"/>
<dbReference type="CDD" id="cd00200">
    <property type="entry name" value="WD40"/>
    <property type="match status" value="1"/>
</dbReference>
<evidence type="ECO:0000256" key="3">
    <source>
        <dbReference type="ARBA" id="ARBA00023054"/>
    </source>
</evidence>
<comment type="similarity">
    <text evidence="4">Belongs to the WD repeat MDV1/CAF4 family.</text>
</comment>
<reference evidence="10" key="1">
    <citation type="journal article" date="2020" name="bioRxiv">
        <title>Whole genome comparisons of ergot fungi reveals the divergence and evolution of species within the genus Claviceps are the result of varying mechanisms driving genome evolution and host range expansion.</title>
        <authorList>
            <person name="Wyka S.A."/>
            <person name="Mondo S.J."/>
            <person name="Liu M."/>
            <person name="Dettman J."/>
            <person name="Nalam V."/>
            <person name="Broders K.D."/>
        </authorList>
    </citation>
    <scope>NUCLEOTIDE SEQUENCE</scope>
    <source>
        <strain evidence="10">CCC 602</strain>
    </source>
</reference>
<dbReference type="PRINTS" id="PR00320">
    <property type="entry name" value="GPROTEINBRPT"/>
</dbReference>
<dbReference type="PANTHER" id="PTHR22847">
    <property type="entry name" value="WD40 REPEAT PROTEIN"/>
    <property type="match status" value="1"/>
</dbReference>
<accession>A0A9P7SZ69</accession>
<feature type="compositionally biased region" description="Pro residues" evidence="8">
    <location>
        <begin position="64"/>
        <end position="80"/>
    </location>
</feature>
<evidence type="ECO:0000256" key="2">
    <source>
        <dbReference type="ARBA" id="ARBA00022737"/>
    </source>
</evidence>
<evidence type="ECO:0000256" key="8">
    <source>
        <dbReference type="SAM" id="MobiDB-lite"/>
    </source>
</evidence>
<feature type="repeat" description="WD" evidence="7">
    <location>
        <begin position="391"/>
        <end position="432"/>
    </location>
</feature>
<dbReference type="AlphaFoldDB" id="A0A9P7SZ69"/>
<keyword evidence="3" id="KW-0175">Coiled coil</keyword>
<dbReference type="PROSITE" id="PS00678">
    <property type="entry name" value="WD_REPEATS_1"/>
    <property type="match status" value="2"/>
</dbReference>
<dbReference type="FunFam" id="2.130.10.10:FF:000510">
    <property type="entry name" value="WD repeat protein"/>
    <property type="match status" value="1"/>
</dbReference>
<evidence type="ECO:0000313" key="10">
    <source>
        <dbReference type="EMBL" id="KAG6007401.1"/>
    </source>
</evidence>
<dbReference type="SUPFAM" id="SSF50978">
    <property type="entry name" value="WD40 repeat-like"/>
    <property type="match status" value="1"/>
</dbReference>
<comment type="caution">
    <text evidence="10">The sequence shown here is derived from an EMBL/GenBank/DDBJ whole genome shotgun (WGS) entry which is preliminary data.</text>
</comment>
<comment type="function">
    <text evidence="6">Involved in mitochondrial fission. Acts as an adapter protein required to form mitochondrial fission complexes. Formation of these complexes is required to promote constriction and fission of the mitochondrial compartment at a late step in mitochondrial division.</text>
</comment>
<dbReference type="InterPro" id="IPR015943">
    <property type="entry name" value="WD40/YVTN_repeat-like_dom_sf"/>
</dbReference>
<dbReference type="Pfam" id="PF25175">
    <property type="entry name" value="Beta-prop_WDR5"/>
    <property type="match status" value="1"/>
</dbReference>
<dbReference type="GO" id="GO:0048188">
    <property type="term" value="C:Set1C/COMPASS complex"/>
    <property type="evidence" value="ECO:0007669"/>
    <property type="project" value="TreeGrafter"/>
</dbReference>
<evidence type="ECO:0000256" key="6">
    <source>
        <dbReference type="ARBA" id="ARBA00043913"/>
    </source>
</evidence>
<dbReference type="PROSITE" id="PS50082">
    <property type="entry name" value="WD_REPEATS_2"/>
    <property type="match status" value="5"/>
</dbReference>
<feature type="repeat" description="WD" evidence="7">
    <location>
        <begin position="205"/>
        <end position="246"/>
    </location>
</feature>
<dbReference type="SMART" id="SM00320">
    <property type="entry name" value="WD40"/>
    <property type="match status" value="7"/>
</dbReference>
<dbReference type="InterPro" id="IPR001680">
    <property type="entry name" value="WD40_rpt"/>
</dbReference>
<dbReference type="OrthoDB" id="674604at2759"/>
<feature type="domain" description="WDR5-like beta-propeller" evidence="9">
    <location>
        <begin position="205"/>
        <end position="509"/>
    </location>
</feature>
<dbReference type="EMBL" id="SRPW01001090">
    <property type="protein sequence ID" value="KAG6007401.1"/>
    <property type="molecule type" value="Genomic_DNA"/>
</dbReference>
<feature type="repeat" description="WD" evidence="7">
    <location>
        <begin position="247"/>
        <end position="288"/>
    </location>
</feature>
<dbReference type="Proteomes" id="UP000748025">
    <property type="component" value="Unassembled WGS sequence"/>
</dbReference>
<name>A0A9P7SZ69_9HYPO</name>
<dbReference type="InterPro" id="IPR036322">
    <property type="entry name" value="WD40_repeat_dom_sf"/>
</dbReference>
<dbReference type="InterPro" id="IPR019775">
    <property type="entry name" value="WD40_repeat_CS"/>
</dbReference>
<dbReference type="GO" id="GO:0042393">
    <property type="term" value="F:histone binding"/>
    <property type="evidence" value="ECO:0007669"/>
    <property type="project" value="TreeGrafter"/>
</dbReference>
<feature type="compositionally biased region" description="Acidic residues" evidence="8">
    <location>
        <begin position="102"/>
        <end position="113"/>
    </location>
</feature>
<dbReference type="InterPro" id="IPR059122">
    <property type="entry name" value="Beta-prop_WDR5-like"/>
</dbReference>
<protein>
    <recommendedName>
        <fullName evidence="5">Mitochondrial division protein 1</fullName>
    </recommendedName>
</protein>
<evidence type="ECO:0000256" key="1">
    <source>
        <dbReference type="ARBA" id="ARBA00022574"/>
    </source>
</evidence>
<dbReference type="PANTHER" id="PTHR22847:SF637">
    <property type="entry name" value="WD REPEAT DOMAIN 5B"/>
    <property type="match status" value="1"/>
</dbReference>
<feature type="region of interest" description="Disordered" evidence="8">
    <location>
        <begin position="1"/>
        <end position="201"/>
    </location>
</feature>
<organism evidence="10 11">
    <name type="scientific">Claviceps pusilla</name>
    <dbReference type="NCBI Taxonomy" id="123648"/>
    <lineage>
        <taxon>Eukaryota</taxon>
        <taxon>Fungi</taxon>
        <taxon>Dikarya</taxon>
        <taxon>Ascomycota</taxon>
        <taxon>Pezizomycotina</taxon>
        <taxon>Sordariomycetes</taxon>
        <taxon>Hypocreomycetidae</taxon>
        <taxon>Hypocreales</taxon>
        <taxon>Clavicipitaceae</taxon>
        <taxon>Claviceps</taxon>
    </lineage>
</organism>
<keyword evidence="1 7" id="KW-0853">WD repeat</keyword>
<gene>
    <name evidence="10" type="ORF">E4U43_000323</name>
</gene>
<evidence type="ECO:0000313" key="11">
    <source>
        <dbReference type="Proteomes" id="UP000748025"/>
    </source>
</evidence>
<feature type="repeat" description="WD" evidence="7">
    <location>
        <begin position="348"/>
        <end position="389"/>
    </location>
</feature>